<dbReference type="NCBIfam" id="NF009040">
    <property type="entry name" value="PRK12373.1"/>
    <property type="match status" value="1"/>
</dbReference>
<dbReference type="NCBIfam" id="NF005724">
    <property type="entry name" value="PRK07539.1-4"/>
    <property type="match status" value="1"/>
</dbReference>
<protein>
    <submittedName>
        <fullName evidence="8">NADH-quinone oxidoreductase subunit E</fullName>
        <ecNumber evidence="8">1.6.5.9</ecNumber>
    </submittedName>
</protein>
<feature type="compositionally biased region" description="Polar residues" evidence="7">
    <location>
        <begin position="308"/>
        <end position="318"/>
    </location>
</feature>
<feature type="compositionally biased region" description="Low complexity" evidence="7">
    <location>
        <begin position="262"/>
        <end position="278"/>
    </location>
</feature>
<dbReference type="InterPro" id="IPR042128">
    <property type="entry name" value="NuoE_dom"/>
</dbReference>
<dbReference type="NCBIfam" id="TIGR01958">
    <property type="entry name" value="nuoE_fam"/>
    <property type="match status" value="1"/>
</dbReference>
<evidence type="ECO:0000256" key="7">
    <source>
        <dbReference type="SAM" id="MobiDB-lite"/>
    </source>
</evidence>
<keyword evidence="3" id="KW-0479">Metal-binding</keyword>
<sequence length="456" mass="49143">MSVRRLAEPAVQPAAFAFDEVKTAEAKTWIGKYPQGREQSAVIPLLMLAQEQEGWVTKAAIEHVADMLGMPYIRALEVATFYTQFQLKPVGTRAHVQVCGTTPCMLRGSEALMDICRSKIHAEQFHLNADGTLSWEEVECLGACVNAPMVMIFKDTYEDLTPQRLAEIIDEFEAGRGDSVRTGPQTDRYYSAPASGFTTLKDEKGVLKASRPQPSAKAAPAEGGAVGPSRAGRPKTAAPETNPAIKSPSPTKVSPAVEKAESASAPNEDKAAANAAEPIVEDTRKQRSAREPSKGDAPTSEQVEGAPTSPNEGPTLSIARTASSLGGQSAPADDDVGEVNSTVALARTAKGKGKPQEPEKPSLLDKNRPIGMERPAAPDELQMISGVGPKIERTLHSLGIFTFTQIAAWTPEERGWVDGYLRFRGRIEREDWVRQAKALADGGEAEYIRVFGKKPR</sequence>
<feature type="region of interest" description="Disordered" evidence="7">
    <location>
        <begin position="208"/>
        <end position="318"/>
    </location>
</feature>
<dbReference type="GO" id="GO:0050136">
    <property type="term" value="F:NADH dehydrogenase (quinone) (non-electrogenic) activity"/>
    <property type="evidence" value="ECO:0007669"/>
    <property type="project" value="UniProtKB-EC"/>
</dbReference>
<proteinExistence type="inferred from homology"/>
<dbReference type="InterPro" id="IPR036249">
    <property type="entry name" value="Thioredoxin-like_sf"/>
</dbReference>
<gene>
    <name evidence="8" type="ORF">ABGN05_26480</name>
</gene>
<dbReference type="EC" id="1.6.5.9" evidence="8"/>
<dbReference type="Gene3D" id="1.10.10.1590">
    <property type="entry name" value="NADH-quinone oxidoreductase subunit E"/>
    <property type="match status" value="1"/>
</dbReference>
<accession>A0ABV3SSB4</accession>
<dbReference type="Pfam" id="PF01257">
    <property type="entry name" value="2Fe-2S_thioredx"/>
    <property type="match status" value="1"/>
</dbReference>
<dbReference type="RefSeq" id="WP_367957050.1">
    <property type="nucleotide sequence ID" value="NZ_JBDPGJ010000008.1"/>
</dbReference>
<keyword evidence="8" id="KW-0560">Oxidoreductase</keyword>
<feature type="compositionally biased region" description="Basic and acidic residues" evidence="7">
    <location>
        <begin position="354"/>
        <end position="368"/>
    </location>
</feature>
<evidence type="ECO:0000256" key="1">
    <source>
        <dbReference type="ARBA" id="ARBA00010643"/>
    </source>
</evidence>
<dbReference type="CDD" id="cd03064">
    <property type="entry name" value="TRX_Fd_NuoE"/>
    <property type="match status" value="1"/>
</dbReference>
<evidence type="ECO:0000313" key="9">
    <source>
        <dbReference type="Proteomes" id="UP001556692"/>
    </source>
</evidence>
<evidence type="ECO:0000256" key="2">
    <source>
        <dbReference type="ARBA" id="ARBA00022714"/>
    </source>
</evidence>
<dbReference type="InterPro" id="IPR002023">
    <property type="entry name" value="NuoE-like"/>
</dbReference>
<feature type="region of interest" description="Disordered" evidence="7">
    <location>
        <begin position="176"/>
        <end position="195"/>
    </location>
</feature>
<evidence type="ECO:0000256" key="3">
    <source>
        <dbReference type="ARBA" id="ARBA00022723"/>
    </source>
</evidence>
<keyword evidence="9" id="KW-1185">Reference proteome</keyword>
<evidence type="ECO:0000256" key="6">
    <source>
        <dbReference type="ARBA" id="ARBA00034078"/>
    </source>
</evidence>
<feature type="compositionally biased region" description="Basic and acidic residues" evidence="7">
    <location>
        <begin position="281"/>
        <end position="294"/>
    </location>
</feature>
<feature type="region of interest" description="Disordered" evidence="7">
    <location>
        <begin position="346"/>
        <end position="379"/>
    </location>
</feature>
<keyword evidence="2" id="KW-0001">2Fe-2S</keyword>
<dbReference type="Proteomes" id="UP001556692">
    <property type="component" value="Unassembled WGS sequence"/>
</dbReference>
<evidence type="ECO:0000256" key="5">
    <source>
        <dbReference type="ARBA" id="ARBA00023014"/>
    </source>
</evidence>
<comment type="cofactor">
    <cofactor evidence="6">
        <name>[2Fe-2S] cluster</name>
        <dbReference type="ChEBI" id="CHEBI:190135"/>
    </cofactor>
</comment>
<dbReference type="Gene3D" id="3.40.30.10">
    <property type="entry name" value="Glutaredoxin"/>
    <property type="match status" value="1"/>
</dbReference>
<keyword evidence="5" id="KW-0411">Iron-sulfur</keyword>
<keyword evidence="4" id="KW-0408">Iron</keyword>
<dbReference type="PROSITE" id="PS01099">
    <property type="entry name" value="COMPLEX1_24K"/>
    <property type="match status" value="1"/>
</dbReference>
<comment type="similarity">
    <text evidence="1">Belongs to the complex I 24 kDa subunit family.</text>
</comment>
<evidence type="ECO:0000256" key="4">
    <source>
        <dbReference type="ARBA" id="ARBA00023004"/>
    </source>
</evidence>
<dbReference type="PANTHER" id="PTHR10371:SF3">
    <property type="entry name" value="NADH DEHYDROGENASE [UBIQUINONE] FLAVOPROTEIN 2, MITOCHONDRIAL"/>
    <property type="match status" value="1"/>
</dbReference>
<dbReference type="EMBL" id="JBDPGJ010000008">
    <property type="protein sequence ID" value="MEX0409195.1"/>
    <property type="molecule type" value="Genomic_DNA"/>
</dbReference>
<comment type="caution">
    <text evidence="8">The sequence shown here is derived from an EMBL/GenBank/DDBJ whole genome shotgun (WGS) entry which is preliminary data.</text>
</comment>
<evidence type="ECO:0000313" key="8">
    <source>
        <dbReference type="EMBL" id="MEX0409195.1"/>
    </source>
</evidence>
<reference evidence="8 9" key="1">
    <citation type="submission" date="2024-05" db="EMBL/GenBank/DDBJ databases">
        <authorList>
            <person name="Jiang F."/>
        </authorList>
    </citation>
    <scope>NUCLEOTIDE SEQUENCE [LARGE SCALE GENOMIC DNA]</scope>
    <source>
        <strain evidence="8 9">LZ166</strain>
    </source>
</reference>
<name>A0ABV3SSB4_9HYPH</name>
<dbReference type="InterPro" id="IPR041921">
    <property type="entry name" value="NuoE_N"/>
</dbReference>
<organism evidence="8 9">
    <name type="scientific">Aquibium pacificus</name>
    <dbReference type="NCBI Taxonomy" id="3153579"/>
    <lineage>
        <taxon>Bacteria</taxon>
        <taxon>Pseudomonadati</taxon>
        <taxon>Pseudomonadota</taxon>
        <taxon>Alphaproteobacteria</taxon>
        <taxon>Hyphomicrobiales</taxon>
        <taxon>Phyllobacteriaceae</taxon>
        <taxon>Aquibium</taxon>
    </lineage>
</organism>
<dbReference type="Gene3D" id="1.10.150.20">
    <property type="entry name" value="5' to 3' exonuclease, C-terminal subdomain"/>
    <property type="match status" value="1"/>
</dbReference>
<dbReference type="PANTHER" id="PTHR10371">
    <property type="entry name" value="NADH DEHYDROGENASE UBIQUINONE FLAVOPROTEIN 2, MITOCHONDRIAL"/>
    <property type="match status" value="1"/>
</dbReference>
<dbReference type="SUPFAM" id="SSF52833">
    <property type="entry name" value="Thioredoxin-like"/>
    <property type="match status" value="1"/>
</dbReference>